<dbReference type="InterPro" id="IPR031356">
    <property type="entry name" value="Stealth_CR4"/>
</dbReference>
<dbReference type="PANTHER" id="PTHR24045">
    <property type="match status" value="1"/>
</dbReference>
<evidence type="ECO:0000256" key="2">
    <source>
        <dbReference type="ARBA" id="ARBA00022679"/>
    </source>
</evidence>
<accession>A0A6A6SF54</accession>
<evidence type="ECO:0000259" key="4">
    <source>
        <dbReference type="Pfam" id="PF17101"/>
    </source>
</evidence>
<keyword evidence="7" id="KW-1185">Reference proteome</keyword>
<evidence type="ECO:0000259" key="3">
    <source>
        <dbReference type="Pfam" id="PF11380"/>
    </source>
</evidence>
<dbReference type="GO" id="GO:0005794">
    <property type="term" value="C:Golgi apparatus"/>
    <property type="evidence" value="ECO:0007669"/>
    <property type="project" value="TreeGrafter"/>
</dbReference>
<dbReference type="PANTHER" id="PTHR24045:SF0">
    <property type="entry name" value="N-ACETYLGLUCOSAMINE-1-PHOSPHOTRANSFERASE SUBUNITS ALPHA_BETA"/>
    <property type="match status" value="1"/>
</dbReference>
<dbReference type="GO" id="GO:0046835">
    <property type="term" value="P:carbohydrate phosphorylation"/>
    <property type="evidence" value="ECO:0007669"/>
    <property type="project" value="TreeGrafter"/>
</dbReference>
<dbReference type="InterPro" id="IPR047141">
    <property type="entry name" value="Stealth"/>
</dbReference>
<dbReference type="Pfam" id="PF17101">
    <property type="entry name" value="Stealth_CR1"/>
    <property type="match status" value="1"/>
</dbReference>
<reference evidence="6" key="1">
    <citation type="journal article" date="2020" name="Stud. Mycol.">
        <title>101 Dothideomycetes genomes: a test case for predicting lifestyles and emergence of pathogens.</title>
        <authorList>
            <person name="Haridas S."/>
            <person name="Albert R."/>
            <person name="Binder M."/>
            <person name="Bloem J."/>
            <person name="Labutti K."/>
            <person name="Salamov A."/>
            <person name="Andreopoulos B."/>
            <person name="Baker S."/>
            <person name="Barry K."/>
            <person name="Bills G."/>
            <person name="Bluhm B."/>
            <person name="Cannon C."/>
            <person name="Castanera R."/>
            <person name="Culley D."/>
            <person name="Daum C."/>
            <person name="Ezra D."/>
            <person name="Gonzalez J."/>
            <person name="Henrissat B."/>
            <person name="Kuo A."/>
            <person name="Liang C."/>
            <person name="Lipzen A."/>
            <person name="Lutzoni F."/>
            <person name="Magnuson J."/>
            <person name="Mondo S."/>
            <person name="Nolan M."/>
            <person name="Ohm R."/>
            <person name="Pangilinan J."/>
            <person name="Park H.-J."/>
            <person name="Ramirez L."/>
            <person name="Alfaro M."/>
            <person name="Sun H."/>
            <person name="Tritt A."/>
            <person name="Yoshinaga Y."/>
            <person name="Zwiers L.-H."/>
            <person name="Turgeon B."/>
            <person name="Goodwin S."/>
            <person name="Spatafora J."/>
            <person name="Crous P."/>
            <person name="Grigoriev I."/>
        </authorList>
    </citation>
    <scope>NUCLEOTIDE SEQUENCE</scope>
    <source>
        <strain evidence="6">CBS 473.64</strain>
    </source>
</reference>
<feature type="domain" description="Stealth protein CR2 conserved region 2" evidence="3">
    <location>
        <begin position="108"/>
        <end position="226"/>
    </location>
</feature>
<keyword evidence="2" id="KW-0808">Transferase</keyword>
<sequence length="577" mass="66566">MTSWSSRYTFPDWSDCEKVKERADALPDMIHVPFEQSVEDVALQGWEDNWIAKAEYTGPRLQEPKIDFVYNWVNGSQLELKSTMHPYEINSSLNDPDGIWVSSHGTNRYREWDELRYSMRSVEKYAGSFMNRIQILVNAFQEPSKADMSSKMSKQRPQWLRGKSRKVQVLSQEEFFGPEERNCLPSFDSLTIENQLYNTKSETDRLFALSDDMILGKPHTAADLYSPLFGHTMSFKDNAYNTLKPPTQADADRFGEKPFLIYTSWLLNRRFGARKRKGQVHFGHSLSRSIAREAITSFPRPALRSAYQRFRGETGFQLYSWYVMFHYTMERHREALLWSYIMLRSDQNDDGYLDWKERKKILDELAEGMGNQTPEQYRNRTYYRVGELLEKAGLQSPKVNTEILWTAMDGPIMIKNLDCDAFDTEDCLAPGFSMPSSDTAARTPVFSSAAIFDRIARESPRCGDCLVKLILNRSRSGLGPLLPDIGKKSKQRATVVKALMKYQYTIVQPDAAFYMVTDAEQAEHTLVKPYLKHGKKVGQICLNDDVVTEDEGELQKLRNVMSKFFEGLLPEPSSFEK</sequence>
<dbReference type="OrthoDB" id="263283at2759"/>
<proteinExistence type="inferred from homology"/>
<feature type="domain" description="Stealth protein CR4 conserved region 4" evidence="5">
    <location>
        <begin position="533"/>
        <end position="577"/>
    </location>
</feature>
<name>A0A6A6SF54_9PLEO</name>
<evidence type="ECO:0000259" key="5">
    <source>
        <dbReference type="Pfam" id="PF17103"/>
    </source>
</evidence>
<protein>
    <submittedName>
        <fullName evidence="6">Uncharacterized protein</fullName>
    </submittedName>
</protein>
<dbReference type="Pfam" id="PF17103">
    <property type="entry name" value="Stealth_CR4"/>
    <property type="match status" value="1"/>
</dbReference>
<evidence type="ECO:0000313" key="6">
    <source>
        <dbReference type="EMBL" id="KAF2646170.1"/>
    </source>
</evidence>
<dbReference type="Pfam" id="PF11380">
    <property type="entry name" value="Stealth_CR2"/>
    <property type="match status" value="1"/>
</dbReference>
<dbReference type="InterPro" id="IPR031358">
    <property type="entry name" value="Stealth_CR1"/>
</dbReference>
<feature type="domain" description="Stealth protein CR1 conserved region 1" evidence="4">
    <location>
        <begin position="64"/>
        <end position="91"/>
    </location>
</feature>
<dbReference type="EMBL" id="MU006776">
    <property type="protein sequence ID" value="KAF2646170.1"/>
    <property type="molecule type" value="Genomic_DNA"/>
</dbReference>
<dbReference type="InterPro" id="IPR021520">
    <property type="entry name" value="Stealth_CR2"/>
</dbReference>
<dbReference type="GO" id="GO:0003976">
    <property type="term" value="F:UDP-N-acetylglucosamine-lysosomal-enzyme N-acetylglucosaminephosphotransferase activity"/>
    <property type="evidence" value="ECO:0007669"/>
    <property type="project" value="TreeGrafter"/>
</dbReference>
<organism evidence="6 7">
    <name type="scientific">Massarina eburnea CBS 473.64</name>
    <dbReference type="NCBI Taxonomy" id="1395130"/>
    <lineage>
        <taxon>Eukaryota</taxon>
        <taxon>Fungi</taxon>
        <taxon>Dikarya</taxon>
        <taxon>Ascomycota</taxon>
        <taxon>Pezizomycotina</taxon>
        <taxon>Dothideomycetes</taxon>
        <taxon>Pleosporomycetidae</taxon>
        <taxon>Pleosporales</taxon>
        <taxon>Massarineae</taxon>
        <taxon>Massarinaceae</taxon>
        <taxon>Massarina</taxon>
    </lineage>
</organism>
<dbReference type="Proteomes" id="UP000799753">
    <property type="component" value="Unassembled WGS sequence"/>
</dbReference>
<comment type="similarity">
    <text evidence="1">Belongs to the stealth family.</text>
</comment>
<evidence type="ECO:0000313" key="7">
    <source>
        <dbReference type="Proteomes" id="UP000799753"/>
    </source>
</evidence>
<dbReference type="AlphaFoldDB" id="A0A6A6SF54"/>
<gene>
    <name evidence="6" type="ORF">P280DRAFT_388134</name>
</gene>
<evidence type="ECO:0000256" key="1">
    <source>
        <dbReference type="ARBA" id="ARBA00007583"/>
    </source>
</evidence>